<comment type="caution">
    <text evidence="10">The sequence shown here is derived from an EMBL/GenBank/DDBJ whole genome shotgun (WGS) entry which is preliminary data.</text>
</comment>
<evidence type="ECO:0000256" key="1">
    <source>
        <dbReference type="ARBA" id="ARBA00012513"/>
    </source>
</evidence>
<dbReference type="PROSITE" id="PS50011">
    <property type="entry name" value="PROTEIN_KINASE_DOM"/>
    <property type="match status" value="1"/>
</dbReference>
<dbReference type="InParanoid" id="A0A0V0QKB9"/>
<keyword evidence="6" id="KW-0067">ATP-binding</keyword>
<proteinExistence type="predicted"/>
<dbReference type="PANTHER" id="PTHR43671">
    <property type="entry name" value="SERINE/THREONINE-PROTEIN KINASE NEK"/>
    <property type="match status" value="1"/>
</dbReference>
<protein>
    <recommendedName>
        <fullName evidence="1">non-specific serine/threonine protein kinase</fullName>
        <ecNumber evidence="1">2.7.11.1</ecNumber>
    </recommendedName>
</protein>
<dbReference type="InterPro" id="IPR050660">
    <property type="entry name" value="NEK_Ser/Thr_kinase"/>
</dbReference>
<dbReference type="Pfam" id="PF00069">
    <property type="entry name" value="Pkinase"/>
    <property type="match status" value="1"/>
</dbReference>
<dbReference type="EC" id="2.7.11.1" evidence="1"/>
<dbReference type="InterPro" id="IPR000719">
    <property type="entry name" value="Prot_kinase_dom"/>
</dbReference>
<evidence type="ECO:0000256" key="6">
    <source>
        <dbReference type="ARBA" id="ARBA00022840"/>
    </source>
</evidence>
<accession>A0A0V0QKB9</accession>
<sequence length="547" mass="64629">MENMNLNQSNQLSSQSEIQIEQLGKFQIDRSKILGAGANGTVYLGYYFDEDNEYGNQALQYLVYNNKFHRDINPNNILINDNQIKLADFGTSKMLADKHLNQHQLPYTCVGTFYFMSPEILTGKGWVPQSDIWSLGVTFYYILTKQLPWDQTQGSSFQGLYKNIKDILDSDSLFDKIDTHYSQTVKTLIKQMLIIDLDKRMTWDQLIKYPLFKKELEYDRKISNYELVNPKIQSYNTLDSSNNYVDKQLLKTFHHFSLKNEDILLSENNDPTKTKYIEKLSRNFNQTLRTIRLRQEQKNKVNELLQFELEKSEFLISLTNLLKDSYLKAQQLPNKHPFHKVIKDNEYYMCQFLLSKRAATITEDLRYICAFKTNKGNIWIDEDLLQTFQNKNPESQNSFAQHTVLLEKITKFNKVCSQKLEQYKNKIRDAIMNKENFDISNIERPGVFTLEKIEDQNQLCNEYFDNKLVEQQNYLDYNNKPEINQVKNDLQNLKFDDTNQNNSNDNIINLDIKYQQEQNQKSLQESKLHMLPSEQINQDTKIKLKDQ</sequence>
<evidence type="ECO:0000256" key="5">
    <source>
        <dbReference type="ARBA" id="ARBA00022777"/>
    </source>
</evidence>
<dbReference type="AlphaFoldDB" id="A0A0V0QKB9"/>
<reference evidence="10 11" key="1">
    <citation type="journal article" date="2015" name="Sci. Rep.">
        <title>Genome of the facultative scuticociliatosis pathogen Pseudocohnilembus persalinus provides insight into its virulence through horizontal gene transfer.</title>
        <authorList>
            <person name="Xiong J."/>
            <person name="Wang G."/>
            <person name="Cheng J."/>
            <person name="Tian M."/>
            <person name="Pan X."/>
            <person name="Warren A."/>
            <person name="Jiang C."/>
            <person name="Yuan D."/>
            <person name="Miao W."/>
        </authorList>
    </citation>
    <scope>NUCLEOTIDE SEQUENCE [LARGE SCALE GENOMIC DNA]</scope>
    <source>
        <strain evidence="10">36N120E</strain>
    </source>
</reference>
<dbReference type="Proteomes" id="UP000054937">
    <property type="component" value="Unassembled WGS sequence"/>
</dbReference>
<dbReference type="InterPro" id="IPR011009">
    <property type="entry name" value="Kinase-like_dom_sf"/>
</dbReference>
<keyword evidence="11" id="KW-1185">Reference proteome</keyword>
<keyword evidence="4" id="KW-0547">Nucleotide-binding</keyword>
<feature type="domain" description="Protein kinase" evidence="9">
    <location>
        <begin position="1"/>
        <end position="212"/>
    </location>
</feature>
<keyword evidence="3" id="KW-0808">Transferase</keyword>
<dbReference type="SUPFAM" id="SSF56112">
    <property type="entry name" value="Protein kinase-like (PK-like)"/>
    <property type="match status" value="1"/>
</dbReference>
<keyword evidence="5 10" id="KW-0418">Kinase</keyword>
<evidence type="ECO:0000256" key="4">
    <source>
        <dbReference type="ARBA" id="ARBA00022741"/>
    </source>
</evidence>
<evidence type="ECO:0000256" key="7">
    <source>
        <dbReference type="ARBA" id="ARBA00047899"/>
    </source>
</evidence>
<evidence type="ECO:0000256" key="3">
    <source>
        <dbReference type="ARBA" id="ARBA00022679"/>
    </source>
</evidence>
<organism evidence="10 11">
    <name type="scientific">Pseudocohnilembus persalinus</name>
    <name type="common">Ciliate</name>
    <dbReference type="NCBI Taxonomy" id="266149"/>
    <lineage>
        <taxon>Eukaryota</taxon>
        <taxon>Sar</taxon>
        <taxon>Alveolata</taxon>
        <taxon>Ciliophora</taxon>
        <taxon>Intramacronucleata</taxon>
        <taxon>Oligohymenophorea</taxon>
        <taxon>Scuticociliatia</taxon>
        <taxon>Philasterida</taxon>
        <taxon>Pseudocohnilembidae</taxon>
        <taxon>Pseudocohnilembus</taxon>
    </lineage>
</organism>
<name>A0A0V0QKB9_PSEPJ</name>
<dbReference type="PANTHER" id="PTHR43671:SF98">
    <property type="entry name" value="SERINE_THREONINE-PROTEIN KINASE NEK11"/>
    <property type="match status" value="1"/>
</dbReference>
<comment type="catalytic activity">
    <reaction evidence="8">
        <text>L-seryl-[protein] + ATP = O-phospho-L-seryl-[protein] + ADP + H(+)</text>
        <dbReference type="Rhea" id="RHEA:17989"/>
        <dbReference type="Rhea" id="RHEA-COMP:9863"/>
        <dbReference type="Rhea" id="RHEA-COMP:11604"/>
        <dbReference type="ChEBI" id="CHEBI:15378"/>
        <dbReference type="ChEBI" id="CHEBI:29999"/>
        <dbReference type="ChEBI" id="CHEBI:30616"/>
        <dbReference type="ChEBI" id="CHEBI:83421"/>
        <dbReference type="ChEBI" id="CHEBI:456216"/>
        <dbReference type="EC" id="2.7.11.1"/>
    </reaction>
</comment>
<evidence type="ECO:0000256" key="8">
    <source>
        <dbReference type="ARBA" id="ARBA00048679"/>
    </source>
</evidence>
<dbReference type="SMART" id="SM00220">
    <property type="entry name" value="S_TKc"/>
    <property type="match status" value="1"/>
</dbReference>
<keyword evidence="2" id="KW-0723">Serine/threonine-protein kinase</keyword>
<dbReference type="EMBL" id="LDAU01000154">
    <property type="protein sequence ID" value="KRX02626.1"/>
    <property type="molecule type" value="Genomic_DNA"/>
</dbReference>
<evidence type="ECO:0000313" key="11">
    <source>
        <dbReference type="Proteomes" id="UP000054937"/>
    </source>
</evidence>
<evidence type="ECO:0000313" key="10">
    <source>
        <dbReference type="EMBL" id="KRX02626.1"/>
    </source>
</evidence>
<dbReference type="GO" id="GO:0004674">
    <property type="term" value="F:protein serine/threonine kinase activity"/>
    <property type="evidence" value="ECO:0007669"/>
    <property type="project" value="UniProtKB-KW"/>
</dbReference>
<dbReference type="Gene3D" id="1.10.510.10">
    <property type="entry name" value="Transferase(Phosphotransferase) domain 1"/>
    <property type="match status" value="1"/>
</dbReference>
<comment type="catalytic activity">
    <reaction evidence="7">
        <text>L-threonyl-[protein] + ATP = O-phospho-L-threonyl-[protein] + ADP + H(+)</text>
        <dbReference type="Rhea" id="RHEA:46608"/>
        <dbReference type="Rhea" id="RHEA-COMP:11060"/>
        <dbReference type="Rhea" id="RHEA-COMP:11605"/>
        <dbReference type="ChEBI" id="CHEBI:15378"/>
        <dbReference type="ChEBI" id="CHEBI:30013"/>
        <dbReference type="ChEBI" id="CHEBI:30616"/>
        <dbReference type="ChEBI" id="CHEBI:61977"/>
        <dbReference type="ChEBI" id="CHEBI:456216"/>
        <dbReference type="EC" id="2.7.11.1"/>
    </reaction>
</comment>
<evidence type="ECO:0000259" key="9">
    <source>
        <dbReference type="PROSITE" id="PS50011"/>
    </source>
</evidence>
<dbReference type="GO" id="GO:0005524">
    <property type="term" value="F:ATP binding"/>
    <property type="evidence" value="ECO:0007669"/>
    <property type="project" value="UniProtKB-KW"/>
</dbReference>
<evidence type="ECO:0000256" key="2">
    <source>
        <dbReference type="ARBA" id="ARBA00022527"/>
    </source>
</evidence>
<gene>
    <name evidence="10" type="ORF">PPERSA_11966</name>
</gene>